<dbReference type="AlphaFoldDB" id="A0A915YBZ4"/>
<dbReference type="RefSeq" id="WP_264791588.1">
    <property type="nucleotide sequence ID" value="NZ_AP026867.1"/>
</dbReference>
<sequence length="414" mass="46557">MSNNNSIFSFNQINSPLGNWLDEVKFKVTALKGDFVPLGIQNIKNKTEQATIQFLIEIEEQALNRIRIEILHNGQLYYQGEIVDTNRLQVGQHIWEWDGFDQNEILDTAILRSNALSFRFIGYKGGSSKTLQPSLNIQRKKKQIQWMDFKIDRLQARINLDLRVNLEDGGTQGLNKASNVDSSSISVNGGIAPFSTASRSYTALINLALRGLQYHYGRNNNHPSGKNVRINNQPYELMVSASNTTVNSMEGIKLIYRTNKKPGRASNPGTITDPISLLGNIITNEKIFYTVGYIGPYSGGPLIGKYWNYIRPVDADTDFRHTIAHEIGHEVLKSFGGTPYSYKHKGTSNIFQGDKKNQPTLPNNGEVDLMKYYAINPPRGQSEYSMYIASCPRAIIAEDDALGLLWCSKMTYKS</sequence>
<name>A0A915YBZ4_9BACT</name>
<dbReference type="EMBL" id="AP026867">
    <property type="protein sequence ID" value="BDS10261.1"/>
    <property type="molecule type" value="Genomic_DNA"/>
</dbReference>
<evidence type="ECO:0000313" key="2">
    <source>
        <dbReference type="Proteomes" id="UP001060919"/>
    </source>
</evidence>
<dbReference type="Proteomes" id="UP001060919">
    <property type="component" value="Chromosome"/>
</dbReference>
<accession>A0A915YBZ4</accession>
<reference evidence="1" key="1">
    <citation type="submission" date="2022-09" db="EMBL/GenBank/DDBJ databases">
        <title>Aureispira anguillicida sp. nov., isolated from Leptocephalus of Japanese eel Anguilla japonica.</title>
        <authorList>
            <person name="Yuasa K."/>
            <person name="Mekata T."/>
            <person name="Ikunari K."/>
        </authorList>
    </citation>
    <scope>NUCLEOTIDE SEQUENCE</scope>
    <source>
        <strain evidence="1">EL160426</strain>
    </source>
</reference>
<organism evidence="1 2">
    <name type="scientific">Aureispira anguillae</name>
    <dbReference type="NCBI Taxonomy" id="2864201"/>
    <lineage>
        <taxon>Bacteria</taxon>
        <taxon>Pseudomonadati</taxon>
        <taxon>Bacteroidota</taxon>
        <taxon>Saprospiria</taxon>
        <taxon>Saprospirales</taxon>
        <taxon>Saprospiraceae</taxon>
        <taxon>Aureispira</taxon>
    </lineage>
</organism>
<evidence type="ECO:0000313" key="1">
    <source>
        <dbReference type="EMBL" id="BDS10261.1"/>
    </source>
</evidence>
<protein>
    <submittedName>
        <fullName evidence="1">Uncharacterized protein</fullName>
    </submittedName>
</protein>
<dbReference type="KEGG" id="aup:AsAng_0009690"/>
<keyword evidence="2" id="KW-1185">Reference proteome</keyword>
<gene>
    <name evidence="1" type="ORF">AsAng_0009690</name>
</gene>
<proteinExistence type="predicted"/>